<comment type="caution">
    <text evidence="7">The sequence shown here is derived from an EMBL/GenBank/DDBJ whole genome shotgun (WGS) entry which is preliminary data.</text>
</comment>
<dbReference type="GeneID" id="63773344"/>
<dbReference type="RefSeq" id="XP_040720592.1">
    <property type="nucleotide sequence ID" value="XM_040857132.1"/>
</dbReference>
<dbReference type="InParanoid" id="A0A1Y2EHF3"/>
<gene>
    <name evidence="7" type="ORF">BCR38DRAFT_358031</name>
</gene>
<dbReference type="STRING" id="1141098.A0A1Y2EHF3"/>
<evidence type="ECO:0000256" key="4">
    <source>
        <dbReference type="ARBA" id="ARBA00023157"/>
    </source>
</evidence>
<dbReference type="InterPro" id="IPR001568">
    <property type="entry name" value="RNase_T2-like"/>
</dbReference>
<feature type="active site" evidence="5">
    <location>
        <position position="174"/>
    </location>
</feature>
<keyword evidence="4" id="KW-1015">Disulfide bond</keyword>
<dbReference type="InterPro" id="IPR033130">
    <property type="entry name" value="RNase_T2_His_AS_2"/>
</dbReference>
<evidence type="ECO:0000256" key="3">
    <source>
        <dbReference type="ARBA" id="ARBA00022759"/>
    </source>
</evidence>
<keyword evidence="8" id="KW-1185">Reference proteome</keyword>
<comment type="similarity">
    <text evidence="1 6">Belongs to the RNase T2 family.</text>
</comment>
<dbReference type="InterPro" id="IPR033697">
    <property type="entry name" value="Ribonuclease_T2_eukaryotic"/>
</dbReference>
<organism evidence="7 8">
    <name type="scientific">Pseudomassariella vexata</name>
    <dbReference type="NCBI Taxonomy" id="1141098"/>
    <lineage>
        <taxon>Eukaryota</taxon>
        <taxon>Fungi</taxon>
        <taxon>Dikarya</taxon>
        <taxon>Ascomycota</taxon>
        <taxon>Pezizomycotina</taxon>
        <taxon>Sordariomycetes</taxon>
        <taxon>Xylariomycetidae</taxon>
        <taxon>Amphisphaeriales</taxon>
        <taxon>Pseudomassariaceae</taxon>
        <taxon>Pseudomassariella</taxon>
    </lineage>
</organism>
<dbReference type="InterPro" id="IPR018188">
    <property type="entry name" value="RNase_T2_His_AS_1"/>
</dbReference>
<dbReference type="EC" id="4.6.1.19" evidence="2"/>
<dbReference type="PROSITE" id="PS00531">
    <property type="entry name" value="RNASE_T2_2"/>
    <property type="match status" value="1"/>
</dbReference>
<evidence type="ECO:0000256" key="1">
    <source>
        <dbReference type="ARBA" id="ARBA00007469"/>
    </source>
</evidence>
<sequence length="304" mass="33416">MAPSTSLRSVLAYAGNLVSQIPLQLTGGGVPNPLSSVFGPIDSTSDSGSATITPYDPFNGAPSCPVDGPISCNNQSVADSCCFIHPGGRLLLTQFWDEEVHVGGAEEDWTVHGLWPDLCDGSYDQYCGMAPHFNNITEILEHYGQGELIGYMNRYWVAKYGSNAHLWAHEYNKHATCINTLAPSCYGDNYSPGQEVVDYFAKAFGLFKMLDTYVILQQAGIEPDSEKVFELSKIQDALEEFSGGKVILNCGGRRHDILHEAWYVYFVKGSLQSGEFVPATDSFRGDHGNCARNVRYLPKKLRAH</sequence>
<dbReference type="GO" id="GO:0005576">
    <property type="term" value="C:extracellular region"/>
    <property type="evidence" value="ECO:0007669"/>
    <property type="project" value="TreeGrafter"/>
</dbReference>
<evidence type="ECO:0000256" key="6">
    <source>
        <dbReference type="RuleBase" id="RU004328"/>
    </source>
</evidence>
<dbReference type="OrthoDB" id="435754at2759"/>
<dbReference type="CDD" id="cd01061">
    <property type="entry name" value="RNase_T2_euk"/>
    <property type="match status" value="1"/>
</dbReference>
<reference evidence="7 8" key="1">
    <citation type="submission" date="2016-07" db="EMBL/GenBank/DDBJ databases">
        <title>Pervasive Adenine N6-methylation of Active Genes in Fungi.</title>
        <authorList>
            <consortium name="DOE Joint Genome Institute"/>
            <person name="Mondo S.J."/>
            <person name="Dannebaum R.O."/>
            <person name="Kuo R.C."/>
            <person name="Labutti K."/>
            <person name="Haridas S."/>
            <person name="Kuo A."/>
            <person name="Salamov A."/>
            <person name="Ahrendt S.R."/>
            <person name="Lipzen A."/>
            <person name="Sullivan W."/>
            <person name="Andreopoulos W.B."/>
            <person name="Clum A."/>
            <person name="Lindquist E."/>
            <person name="Daum C."/>
            <person name="Ramamoorthy G.K."/>
            <person name="Gryganskyi A."/>
            <person name="Culley D."/>
            <person name="Magnuson J.K."/>
            <person name="James T.Y."/>
            <person name="O'Malley M.A."/>
            <person name="Stajich J.E."/>
            <person name="Spatafora J.W."/>
            <person name="Visel A."/>
            <person name="Grigoriev I.V."/>
        </authorList>
    </citation>
    <scope>NUCLEOTIDE SEQUENCE [LARGE SCALE GENOMIC DNA]</scope>
    <source>
        <strain evidence="7 8">CBS 129021</strain>
    </source>
</reference>
<dbReference type="PANTHER" id="PTHR11240:SF22">
    <property type="entry name" value="RIBONUCLEASE T2"/>
    <property type="match status" value="1"/>
</dbReference>
<protein>
    <recommendedName>
        <fullName evidence="2">ribonuclease T2</fullName>
        <ecNumber evidence="2">4.6.1.19</ecNumber>
    </recommendedName>
</protein>
<evidence type="ECO:0000313" key="8">
    <source>
        <dbReference type="Proteomes" id="UP000193689"/>
    </source>
</evidence>
<dbReference type="Proteomes" id="UP000193689">
    <property type="component" value="Unassembled WGS sequence"/>
</dbReference>
<keyword evidence="3" id="KW-0378">Hydrolase</keyword>
<dbReference type="GO" id="GO:0003723">
    <property type="term" value="F:RNA binding"/>
    <property type="evidence" value="ECO:0007669"/>
    <property type="project" value="InterPro"/>
</dbReference>
<evidence type="ECO:0000256" key="5">
    <source>
        <dbReference type="PIRSR" id="PIRSR633697-1"/>
    </source>
</evidence>
<keyword evidence="3" id="KW-0540">Nuclease</keyword>
<feature type="active site" evidence="5">
    <location>
        <position position="170"/>
    </location>
</feature>
<dbReference type="GO" id="GO:0033897">
    <property type="term" value="F:ribonuclease T2 activity"/>
    <property type="evidence" value="ECO:0007669"/>
    <property type="project" value="UniProtKB-EC"/>
</dbReference>
<keyword evidence="3" id="KW-0255">Endonuclease</keyword>
<dbReference type="EMBL" id="MCFJ01000001">
    <property type="protein sequence ID" value="ORY71000.1"/>
    <property type="molecule type" value="Genomic_DNA"/>
</dbReference>
<dbReference type="SUPFAM" id="SSF55895">
    <property type="entry name" value="Ribonuclease Rh-like"/>
    <property type="match status" value="1"/>
</dbReference>
<dbReference type="PROSITE" id="PS00530">
    <property type="entry name" value="RNASE_T2_1"/>
    <property type="match status" value="1"/>
</dbReference>
<feature type="active site" evidence="5">
    <location>
        <position position="112"/>
    </location>
</feature>
<accession>A0A1Y2EHF3</accession>
<dbReference type="Gene3D" id="3.90.730.10">
    <property type="entry name" value="Ribonuclease T2-like"/>
    <property type="match status" value="1"/>
</dbReference>
<dbReference type="InterPro" id="IPR036430">
    <property type="entry name" value="RNase_T2-like_sf"/>
</dbReference>
<dbReference type="AlphaFoldDB" id="A0A1Y2EHF3"/>
<proteinExistence type="inferred from homology"/>
<evidence type="ECO:0000313" key="7">
    <source>
        <dbReference type="EMBL" id="ORY71000.1"/>
    </source>
</evidence>
<dbReference type="PANTHER" id="PTHR11240">
    <property type="entry name" value="RIBONUCLEASE T2"/>
    <property type="match status" value="1"/>
</dbReference>
<name>A0A1Y2EHF3_9PEZI</name>
<dbReference type="Pfam" id="PF00445">
    <property type="entry name" value="Ribonuclease_T2"/>
    <property type="match status" value="1"/>
</dbReference>
<dbReference type="GO" id="GO:0006401">
    <property type="term" value="P:RNA catabolic process"/>
    <property type="evidence" value="ECO:0007669"/>
    <property type="project" value="TreeGrafter"/>
</dbReference>
<evidence type="ECO:0000256" key="2">
    <source>
        <dbReference type="ARBA" id="ARBA00012571"/>
    </source>
</evidence>